<dbReference type="Proteomes" id="UP000307217">
    <property type="component" value="Unassembled WGS sequence"/>
</dbReference>
<dbReference type="Pfam" id="PF00512">
    <property type="entry name" value="HisKA"/>
    <property type="match status" value="1"/>
</dbReference>
<dbReference type="PANTHER" id="PTHR45528:SF1">
    <property type="entry name" value="SENSOR HISTIDINE KINASE CPXA"/>
    <property type="match status" value="1"/>
</dbReference>
<dbReference type="InterPro" id="IPR003594">
    <property type="entry name" value="HATPase_dom"/>
</dbReference>
<evidence type="ECO:0000256" key="11">
    <source>
        <dbReference type="ARBA" id="ARBA00022989"/>
    </source>
</evidence>
<keyword evidence="12" id="KW-0902">Two-component regulatory system</keyword>
<dbReference type="GO" id="GO:0005886">
    <property type="term" value="C:plasma membrane"/>
    <property type="evidence" value="ECO:0007669"/>
    <property type="project" value="UniProtKB-SubCell"/>
</dbReference>
<evidence type="ECO:0000256" key="2">
    <source>
        <dbReference type="ARBA" id="ARBA00004651"/>
    </source>
</evidence>
<proteinExistence type="predicted"/>
<dbReference type="Gene3D" id="1.10.287.130">
    <property type="match status" value="1"/>
</dbReference>
<dbReference type="AlphaFoldDB" id="A0A5S3VAG5"/>
<dbReference type="CDD" id="cd06225">
    <property type="entry name" value="HAMP"/>
    <property type="match status" value="1"/>
</dbReference>
<evidence type="ECO:0000256" key="10">
    <source>
        <dbReference type="ARBA" id="ARBA00022840"/>
    </source>
</evidence>
<dbReference type="Gene3D" id="6.10.340.10">
    <property type="match status" value="1"/>
</dbReference>
<keyword evidence="7 14" id="KW-0812">Transmembrane</keyword>
<dbReference type="SUPFAM" id="SSF55874">
    <property type="entry name" value="ATPase domain of HSP90 chaperone/DNA topoisomerase II/histidine kinase"/>
    <property type="match status" value="1"/>
</dbReference>
<dbReference type="GO" id="GO:0000155">
    <property type="term" value="F:phosphorelay sensor kinase activity"/>
    <property type="evidence" value="ECO:0007669"/>
    <property type="project" value="InterPro"/>
</dbReference>
<dbReference type="PANTHER" id="PTHR45528">
    <property type="entry name" value="SENSOR HISTIDINE KINASE CPXA"/>
    <property type="match status" value="1"/>
</dbReference>
<protein>
    <recommendedName>
        <fullName evidence="3">histidine kinase</fullName>
        <ecNumber evidence="3">2.7.13.3</ecNumber>
    </recommendedName>
</protein>
<dbReference type="PROSITE" id="PS50109">
    <property type="entry name" value="HIS_KIN"/>
    <property type="match status" value="1"/>
</dbReference>
<keyword evidence="13 14" id="KW-0472">Membrane</keyword>
<feature type="transmembrane region" description="Helical" evidence="14">
    <location>
        <begin position="188"/>
        <end position="206"/>
    </location>
</feature>
<evidence type="ECO:0000256" key="6">
    <source>
        <dbReference type="ARBA" id="ARBA00022679"/>
    </source>
</evidence>
<evidence type="ECO:0000256" key="5">
    <source>
        <dbReference type="ARBA" id="ARBA00022553"/>
    </source>
</evidence>
<dbReference type="EC" id="2.7.13.3" evidence="3"/>
<gene>
    <name evidence="17" type="ORF">CWC19_09510</name>
</gene>
<keyword evidence="11 14" id="KW-1133">Transmembrane helix</keyword>
<dbReference type="SUPFAM" id="SSF158472">
    <property type="entry name" value="HAMP domain-like"/>
    <property type="match status" value="1"/>
</dbReference>
<organism evidence="17 18">
    <name type="scientific">Pseudoalteromonas aurantia</name>
    <dbReference type="NCBI Taxonomy" id="43654"/>
    <lineage>
        <taxon>Bacteria</taxon>
        <taxon>Pseudomonadati</taxon>
        <taxon>Pseudomonadota</taxon>
        <taxon>Gammaproteobacteria</taxon>
        <taxon>Alteromonadales</taxon>
        <taxon>Pseudoalteromonadaceae</taxon>
        <taxon>Pseudoalteromonas</taxon>
    </lineage>
</organism>
<dbReference type="CDD" id="cd00082">
    <property type="entry name" value="HisKA"/>
    <property type="match status" value="1"/>
</dbReference>
<dbReference type="EMBL" id="PNBX01000036">
    <property type="protein sequence ID" value="TMO68503.1"/>
    <property type="molecule type" value="Genomic_DNA"/>
</dbReference>
<feature type="domain" description="HAMP" evidence="16">
    <location>
        <begin position="208"/>
        <end position="262"/>
    </location>
</feature>
<evidence type="ECO:0000259" key="16">
    <source>
        <dbReference type="PROSITE" id="PS50885"/>
    </source>
</evidence>
<sequence length="480" mass="54499">MIYSVSRLFAGVAMSFWQNKSRFTQCHFNQPGSLFYQAFFGFWLTILGIFLMLLLLSQLHPEQLESKQLHGKTLSSLTHLQRNIERLVNIKNKPINKVLKHARFTENKWLYLSHQKIEQSISSKPNKQNIDLSLLYFDTPTPALFIVTDRYYAYGPISITLHNEQYQLFQIKPLRDPPFVTRIKMLPFWLKALAVLLPSIILSIVFSRRLITPLSELGQAAKRLAKGELSTRVNVPKRRQDEIASLMHDFNFMAERLSDSVHAHKQLLADVSHELRSPLTRLTLANAMAQDTQGETQKDYLIRIEKEAKCLDNMLSDVLTLSRLEQNQQTLQIQDTSLNALVQNSFSDARFEAQQKDCTFIHDTPPTLLLQCDAALLNSAIENVIRNAIKYALSKVSVTFKHTDTSVSIFVCDDGHGVSDDALMRLCQPFYRVSDSRNRSTGGIGLGLAITKRAVSAHNGKLILKHNSPSGLAVEIRLPL</sequence>
<dbReference type="GO" id="GO:0005524">
    <property type="term" value="F:ATP binding"/>
    <property type="evidence" value="ECO:0007669"/>
    <property type="project" value="UniProtKB-KW"/>
</dbReference>
<keyword evidence="6" id="KW-0808">Transferase</keyword>
<comment type="catalytic activity">
    <reaction evidence="1">
        <text>ATP + protein L-histidine = ADP + protein N-phospho-L-histidine.</text>
        <dbReference type="EC" id="2.7.13.3"/>
    </reaction>
</comment>
<evidence type="ECO:0000313" key="17">
    <source>
        <dbReference type="EMBL" id="TMO68503.1"/>
    </source>
</evidence>
<dbReference type="InterPro" id="IPR036097">
    <property type="entry name" value="HisK_dim/P_sf"/>
</dbReference>
<evidence type="ECO:0000313" key="18">
    <source>
        <dbReference type="Proteomes" id="UP000307217"/>
    </source>
</evidence>
<keyword evidence="5" id="KW-0597">Phosphoprotein</keyword>
<keyword evidence="4" id="KW-1003">Cell membrane</keyword>
<reference evidence="18" key="2">
    <citation type="submission" date="2019-06" db="EMBL/GenBank/DDBJ databases">
        <title>Co-occurence of chitin degradation, pigmentation and bioactivity in marine Pseudoalteromonas.</title>
        <authorList>
            <person name="Sonnenschein E.C."/>
            <person name="Bech P.K."/>
        </authorList>
    </citation>
    <scope>NUCLEOTIDE SEQUENCE [LARGE SCALE GENOMIC DNA]</scope>
    <source>
        <strain evidence="18">S3790</strain>
    </source>
</reference>
<comment type="subcellular location">
    <subcellularLocation>
        <location evidence="2">Cell membrane</location>
        <topology evidence="2">Multi-pass membrane protein</topology>
    </subcellularLocation>
</comment>
<evidence type="ECO:0000256" key="9">
    <source>
        <dbReference type="ARBA" id="ARBA00022777"/>
    </source>
</evidence>
<evidence type="ECO:0000259" key="15">
    <source>
        <dbReference type="PROSITE" id="PS50109"/>
    </source>
</evidence>
<dbReference type="SUPFAM" id="SSF47384">
    <property type="entry name" value="Homodimeric domain of signal transducing histidine kinase"/>
    <property type="match status" value="1"/>
</dbReference>
<dbReference type="InterPro" id="IPR003660">
    <property type="entry name" value="HAMP_dom"/>
</dbReference>
<dbReference type="Pfam" id="PF02518">
    <property type="entry name" value="HATPase_c"/>
    <property type="match status" value="1"/>
</dbReference>
<keyword evidence="10" id="KW-0067">ATP-binding</keyword>
<evidence type="ECO:0000256" key="8">
    <source>
        <dbReference type="ARBA" id="ARBA00022741"/>
    </source>
</evidence>
<feature type="domain" description="Histidine kinase" evidence="15">
    <location>
        <begin position="270"/>
        <end position="480"/>
    </location>
</feature>
<dbReference type="Gene3D" id="3.30.565.10">
    <property type="entry name" value="Histidine kinase-like ATPase, C-terminal domain"/>
    <property type="match status" value="1"/>
</dbReference>
<dbReference type="InterPro" id="IPR050398">
    <property type="entry name" value="HssS/ArlS-like"/>
</dbReference>
<dbReference type="InterPro" id="IPR005467">
    <property type="entry name" value="His_kinase_dom"/>
</dbReference>
<dbReference type="PRINTS" id="PR00344">
    <property type="entry name" value="BCTRLSENSOR"/>
</dbReference>
<accession>A0A5S3VAG5</accession>
<feature type="transmembrane region" description="Helical" evidence="14">
    <location>
        <begin position="34"/>
        <end position="56"/>
    </location>
</feature>
<evidence type="ECO:0000256" key="3">
    <source>
        <dbReference type="ARBA" id="ARBA00012438"/>
    </source>
</evidence>
<dbReference type="OrthoDB" id="9804645at2"/>
<dbReference type="InterPro" id="IPR003661">
    <property type="entry name" value="HisK_dim/P_dom"/>
</dbReference>
<comment type="caution">
    <text evidence="17">The sequence shown here is derived from an EMBL/GenBank/DDBJ whole genome shotgun (WGS) entry which is preliminary data.</text>
</comment>
<dbReference type="InterPro" id="IPR004358">
    <property type="entry name" value="Sig_transdc_His_kin-like_C"/>
</dbReference>
<evidence type="ECO:0000256" key="14">
    <source>
        <dbReference type="SAM" id="Phobius"/>
    </source>
</evidence>
<evidence type="ECO:0000256" key="7">
    <source>
        <dbReference type="ARBA" id="ARBA00022692"/>
    </source>
</evidence>
<keyword evidence="8" id="KW-0547">Nucleotide-binding</keyword>
<evidence type="ECO:0000256" key="4">
    <source>
        <dbReference type="ARBA" id="ARBA00022475"/>
    </source>
</evidence>
<keyword evidence="9 17" id="KW-0418">Kinase</keyword>
<dbReference type="SMART" id="SM00387">
    <property type="entry name" value="HATPase_c"/>
    <property type="match status" value="1"/>
</dbReference>
<dbReference type="Pfam" id="PF00672">
    <property type="entry name" value="HAMP"/>
    <property type="match status" value="1"/>
</dbReference>
<dbReference type="PROSITE" id="PS50885">
    <property type="entry name" value="HAMP"/>
    <property type="match status" value="1"/>
</dbReference>
<evidence type="ECO:0000256" key="1">
    <source>
        <dbReference type="ARBA" id="ARBA00000085"/>
    </source>
</evidence>
<evidence type="ECO:0000256" key="12">
    <source>
        <dbReference type="ARBA" id="ARBA00023012"/>
    </source>
</evidence>
<dbReference type="SMART" id="SM00388">
    <property type="entry name" value="HisKA"/>
    <property type="match status" value="1"/>
</dbReference>
<dbReference type="InterPro" id="IPR036890">
    <property type="entry name" value="HATPase_C_sf"/>
</dbReference>
<dbReference type="SMART" id="SM00304">
    <property type="entry name" value="HAMP"/>
    <property type="match status" value="1"/>
</dbReference>
<name>A0A5S3VAG5_9GAMM</name>
<reference evidence="17 18" key="1">
    <citation type="submission" date="2018-01" db="EMBL/GenBank/DDBJ databases">
        <authorList>
            <person name="Paulsen S."/>
            <person name="Gram L.K."/>
        </authorList>
    </citation>
    <scope>NUCLEOTIDE SEQUENCE [LARGE SCALE GENOMIC DNA]</scope>
    <source>
        <strain evidence="17 18">S3790</strain>
    </source>
</reference>
<evidence type="ECO:0000256" key="13">
    <source>
        <dbReference type="ARBA" id="ARBA00023136"/>
    </source>
</evidence>